<evidence type="ECO:0000256" key="1">
    <source>
        <dbReference type="ARBA" id="ARBA00022468"/>
    </source>
</evidence>
<dbReference type="AlphaFoldDB" id="A0A2R5GRT3"/>
<evidence type="ECO:0000256" key="2">
    <source>
        <dbReference type="ARBA" id="ARBA00022723"/>
    </source>
</evidence>
<dbReference type="SUPFAM" id="SSF57889">
    <property type="entry name" value="Cysteine-rich domain"/>
    <property type="match status" value="2"/>
</dbReference>
<sequence>MSHTHHEFVTRSYMQPTKCAYCCNILALTSQGVQCTRCKVDVHQKCIADATQKFACLNSLQSSSATPMVRRTSGEGANAASYAKDASGSDADDAAISHSFSTITFMSPAFCCVCKGLIKGVYKQGVSCSLCEAAAHFKCQNAALSSVSCIPGRKRESGVTQLSNGVTQLGNAVMSMRRTNSGNASDGPQISGPTNFQHVAGATKGRTFVPLDQAQHDSRFKQEPVPATGEPSTTWAPSVLLATAQTASKSAIATTRPDENTLAKGRPSNPTDVVHEVHTNYNAALGEYEGLPAEWRGSKSLSALSFGSGLTSQPRVQLDGYSDRVPTILVLMARELRRRDGFKEEGLFRIAPSRTEQARVRALLCESSSEGNTSRALHQCKDTHVIAALMKEWCRMLDKSILSDLSRTDLDVLTEESFEEGPPTAKARENYQALLLGDKYISRPASNALLWILDLMAVVTTYRDTNKMGARAITTCFAPSIFVLDEPPSTDSIVVIKLITTLLVNALTFVQNDASSSSRDIFGDHSATFTAQSSHGHEGKPTDVL</sequence>
<dbReference type="CDD" id="cd00159">
    <property type="entry name" value="RhoGAP"/>
    <property type="match status" value="1"/>
</dbReference>
<keyword evidence="3" id="KW-0862">Zinc</keyword>
<feature type="domain" description="Phorbol-ester/DAG-type" evidence="5">
    <location>
        <begin position="97"/>
        <end position="149"/>
    </location>
</feature>
<feature type="domain" description="Phorbol-ester/DAG-type" evidence="5">
    <location>
        <begin position="5"/>
        <end position="56"/>
    </location>
</feature>
<evidence type="ECO:0000256" key="4">
    <source>
        <dbReference type="SAM" id="MobiDB-lite"/>
    </source>
</evidence>
<comment type="caution">
    <text evidence="7">The sequence shown here is derived from an EMBL/GenBank/DDBJ whole genome shotgun (WGS) entry which is preliminary data.</text>
</comment>
<dbReference type="InterPro" id="IPR036936">
    <property type="entry name" value="CRIB_dom_sf"/>
</dbReference>
<dbReference type="EMBL" id="BEYU01000122">
    <property type="protein sequence ID" value="GBG32468.1"/>
    <property type="molecule type" value="Genomic_DNA"/>
</dbReference>
<dbReference type="PROSITE" id="PS50081">
    <property type="entry name" value="ZF_DAG_PE_2"/>
    <property type="match status" value="2"/>
</dbReference>
<proteinExistence type="predicted"/>
<dbReference type="Proteomes" id="UP000241890">
    <property type="component" value="Unassembled WGS sequence"/>
</dbReference>
<dbReference type="InParanoid" id="A0A2R5GRT3"/>
<gene>
    <name evidence="7" type="ORF">FCC1311_086932</name>
</gene>
<dbReference type="Gene3D" id="3.30.60.20">
    <property type="match status" value="2"/>
</dbReference>
<evidence type="ECO:0000313" key="7">
    <source>
        <dbReference type="EMBL" id="GBG32468.1"/>
    </source>
</evidence>
<dbReference type="Pfam" id="PF00620">
    <property type="entry name" value="RhoGAP"/>
    <property type="match status" value="1"/>
</dbReference>
<name>A0A2R5GRT3_9STRA</name>
<dbReference type="Pfam" id="PF00786">
    <property type="entry name" value="PBD"/>
    <property type="match status" value="1"/>
</dbReference>
<dbReference type="GO" id="GO:0046872">
    <property type="term" value="F:metal ion binding"/>
    <property type="evidence" value="ECO:0007669"/>
    <property type="project" value="UniProtKB-KW"/>
</dbReference>
<organism evidence="7 8">
    <name type="scientific">Hondaea fermentalgiana</name>
    <dbReference type="NCBI Taxonomy" id="2315210"/>
    <lineage>
        <taxon>Eukaryota</taxon>
        <taxon>Sar</taxon>
        <taxon>Stramenopiles</taxon>
        <taxon>Bigyra</taxon>
        <taxon>Labyrinthulomycetes</taxon>
        <taxon>Thraustochytrida</taxon>
        <taxon>Thraustochytriidae</taxon>
        <taxon>Hondaea</taxon>
    </lineage>
</organism>
<dbReference type="CDD" id="cd00029">
    <property type="entry name" value="C1"/>
    <property type="match status" value="2"/>
</dbReference>
<dbReference type="InterPro" id="IPR000095">
    <property type="entry name" value="CRIB_dom"/>
</dbReference>
<keyword evidence="8" id="KW-1185">Reference proteome</keyword>
<dbReference type="Pfam" id="PF00130">
    <property type="entry name" value="C1_1"/>
    <property type="match status" value="2"/>
</dbReference>
<evidence type="ECO:0000313" key="8">
    <source>
        <dbReference type="Proteomes" id="UP000241890"/>
    </source>
</evidence>
<dbReference type="SMART" id="SM00324">
    <property type="entry name" value="RhoGAP"/>
    <property type="match status" value="1"/>
</dbReference>
<dbReference type="InterPro" id="IPR046349">
    <property type="entry name" value="C1-like_sf"/>
</dbReference>
<dbReference type="InterPro" id="IPR000198">
    <property type="entry name" value="RhoGAP_dom"/>
</dbReference>
<dbReference type="PANTHER" id="PTHR23177:SF35">
    <property type="entry name" value="RHO GTPASE-ACTIVATING PROTEIN GACA"/>
    <property type="match status" value="1"/>
</dbReference>
<dbReference type="PROSITE" id="PS00479">
    <property type="entry name" value="ZF_DAG_PE_1"/>
    <property type="match status" value="2"/>
</dbReference>
<dbReference type="Gene3D" id="3.90.810.10">
    <property type="entry name" value="CRIB domain"/>
    <property type="match status" value="1"/>
</dbReference>
<dbReference type="GO" id="GO:0007165">
    <property type="term" value="P:signal transduction"/>
    <property type="evidence" value="ECO:0007669"/>
    <property type="project" value="InterPro"/>
</dbReference>
<dbReference type="SMART" id="SM00285">
    <property type="entry name" value="PBD"/>
    <property type="match status" value="2"/>
</dbReference>
<dbReference type="GO" id="GO:0005096">
    <property type="term" value="F:GTPase activator activity"/>
    <property type="evidence" value="ECO:0007669"/>
    <property type="project" value="UniProtKB-KW"/>
</dbReference>
<evidence type="ECO:0000259" key="6">
    <source>
        <dbReference type="PROSITE" id="PS50238"/>
    </source>
</evidence>
<feature type="region of interest" description="Disordered" evidence="4">
    <location>
        <begin position="250"/>
        <end position="271"/>
    </location>
</feature>
<dbReference type="SUPFAM" id="SSF48350">
    <property type="entry name" value="GTPase activation domain, GAP"/>
    <property type="match status" value="1"/>
</dbReference>
<dbReference type="InterPro" id="IPR044785">
    <property type="entry name" value="RopGAP1-5"/>
</dbReference>
<dbReference type="Gene3D" id="1.10.555.10">
    <property type="entry name" value="Rho GTPase activation protein"/>
    <property type="match status" value="1"/>
</dbReference>
<protein>
    <submittedName>
        <fullName evidence="7">Rho GTPase-activating protein 2</fullName>
    </submittedName>
</protein>
<evidence type="ECO:0000259" key="5">
    <source>
        <dbReference type="PROSITE" id="PS50081"/>
    </source>
</evidence>
<dbReference type="SMART" id="SM00109">
    <property type="entry name" value="C1"/>
    <property type="match status" value="2"/>
</dbReference>
<accession>A0A2R5GRT3</accession>
<dbReference type="PROSITE" id="PS50238">
    <property type="entry name" value="RHOGAP"/>
    <property type="match status" value="1"/>
</dbReference>
<dbReference type="InterPro" id="IPR002219">
    <property type="entry name" value="PKC_DAG/PE"/>
</dbReference>
<keyword evidence="1" id="KW-0343">GTPase activation</keyword>
<dbReference type="PANTHER" id="PTHR23177">
    <property type="entry name" value="MKIAA1688 PROTEIN"/>
    <property type="match status" value="1"/>
</dbReference>
<reference evidence="7 8" key="1">
    <citation type="submission" date="2017-12" db="EMBL/GenBank/DDBJ databases">
        <title>Sequencing, de novo assembly and annotation of complete genome of a new Thraustochytrid species, strain FCC1311.</title>
        <authorList>
            <person name="Sedici K."/>
            <person name="Godart F."/>
            <person name="Aiese Cigliano R."/>
            <person name="Sanseverino W."/>
            <person name="Barakat M."/>
            <person name="Ortet P."/>
            <person name="Marechal E."/>
            <person name="Cagnac O."/>
            <person name="Amato A."/>
        </authorList>
    </citation>
    <scope>NUCLEOTIDE SEQUENCE [LARGE SCALE GENOMIC DNA]</scope>
</reference>
<dbReference type="InterPro" id="IPR008936">
    <property type="entry name" value="Rho_GTPase_activation_prot"/>
</dbReference>
<keyword evidence="2" id="KW-0479">Metal-binding</keyword>
<dbReference type="OrthoDB" id="185175at2759"/>
<feature type="domain" description="Rho-GAP" evidence="6">
    <location>
        <begin position="316"/>
        <end position="510"/>
    </location>
</feature>
<evidence type="ECO:0000256" key="3">
    <source>
        <dbReference type="ARBA" id="ARBA00022833"/>
    </source>
</evidence>